<dbReference type="AlphaFoldDB" id="A0A7S1TFX5"/>
<name>A0A7S1TFX5_9RHOD</name>
<gene>
    <name evidence="3" type="ORF">CCAE0312_LOCUS7637</name>
</gene>
<feature type="compositionally biased region" description="Basic and acidic residues" evidence="1">
    <location>
        <begin position="18"/>
        <end position="47"/>
    </location>
</feature>
<keyword evidence="2" id="KW-0472">Membrane</keyword>
<proteinExistence type="predicted"/>
<organism evidence="3">
    <name type="scientific">Compsopogon caeruleus</name>
    <dbReference type="NCBI Taxonomy" id="31354"/>
    <lineage>
        <taxon>Eukaryota</taxon>
        <taxon>Rhodophyta</taxon>
        <taxon>Compsopogonophyceae</taxon>
        <taxon>Compsopogonales</taxon>
        <taxon>Compsopogonaceae</taxon>
        <taxon>Compsopogon</taxon>
    </lineage>
</organism>
<feature type="compositionally biased region" description="Basic and acidic residues" evidence="1">
    <location>
        <begin position="81"/>
        <end position="111"/>
    </location>
</feature>
<keyword evidence="2" id="KW-1133">Transmembrane helix</keyword>
<protein>
    <submittedName>
        <fullName evidence="3">Uncharacterized protein</fullName>
    </submittedName>
</protein>
<reference evidence="3" key="1">
    <citation type="submission" date="2021-01" db="EMBL/GenBank/DDBJ databases">
        <authorList>
            <person name="Corre E."/>
            <person name="Pelletier E."/>
            <person name="Niang G."/>
            <person name="Scheremetjew M."/>
            <person name="Finn R."/>
            <person name="Kale V."/>
            <person name="Holt S."/>
            <person name="Cochrane G."/>
            <person name="Meng A."/>
            <person name="Brown T."/>
            <person name="Cohen L."/>
        </authorList>
    </citation>
    <scope>NUCLEOTIDE SEQUENCE</scope>
    <source>
        <strain evidence="3">SAG 36.94</strain>
    </source>
</reference>
<evidence type="ECO:0000256" key="2">
    <source>
        <dbReference type="SAM" id="Phobius"/>
    </source>
</evidence>
<accession>A0A7S1TFX5</accession>
<keyword evidence="2" id="KW-0812">Transmembrane</keyword>
<evidence type="ECO:0000313" key="3">
    <source>
        <dbReference type="EMBL" id="CAD9235546.1"/>
    </source>
</evidence>
<evidence type="ECO:0000256" key="1">
    <source>
        <dbReference type="SAM" id="MobiDB-lite"/>
    </source>
</evidence>
<dbReference type="EMBL" id="HBGH01013628">
    <property type="protein sequence ID" value="CAD9235546.1"/>
    <property type="molecule type" value="Transcribed_RNA"/>
</dbReference>
<sequence>MDGQVGLDDSLSFRSIRARFEGNRPEKSSLERTTERAYSSDHDDQNPREAGSLETDKFPVVSGLARKFSTGKGLSLNENYDQERQDVRERDGGLMSEERRSLEGGQRDRVTKYSPTAIGDGTQWNVKTDGDSMKLSTAAMSNDGGKTGVQEDGSGNQSVRSLGSDLFEQRMVRELAQRFSPGDEFHGGRLTKSSPPYPLPPIGLASNFTVQQRATIFEKGKQATVGEKSGSEDKPEVEANDSESIEEEAGIVDCENVIAVAVEGNSDNTGANENHTPWGDRLENNERLYQKTGSIHSSDDRFLTNRKTPRMMEDEPSSNGAGAQAEETLIPIFESLQDTMTRSRKEFVSTDPHTSDDHQPQGDMPKVTQLTSNIYDERAIGVLSLSSPTHTEIDDLLSPSDRTESSFLTNPNIEEELLVKDAETKLGRYQGGWIRPSTIVTTAIIAAGTFLFLLGYTGRSLPSIEEDL</sequence>
<feature type="region of interest" description="Disordered" evidence="1">
    <location>
        <begin position="220"/>
        <end position="246"/>
    </location>
</feature>
<feature type="region of interest" description="Disordered" evidence="1">
    <location>
        <begin position="1"/>
        <end position="160"/>
    </location>
</feature>
<feature type="transmembrane region" description="Helical" evidence="2">
    <location>
        <begin position="433"/>
        <end position="454"/>
    </location>
</feature>